<keyword evidence="3" id="KW-1185">Reference proteome</keyword>
<dbReference type="AlphaFoldDB" id="A0ABD6AYM9"/>
<dbReference type="EMBL" id="JBHUDC010000008">
    <property type="protein sequence ID" value="MFD1514879.1"/>
    <property type="molecule type" value="Genomic_DNA"/>
</dbReference>
<evidence type="ECO:0000256" key="1">
    <source>
        <dbReference type="SAM" id="Phobius"/>
    </source>
</evidence>
<feature type="transmembrane region" description="Helical" evidence="1">
    <location>
        <begin position="127"/>
        <end position="154"/>
    </location>
</feature>
<protein>
    <recommendedName>
        <fullName evidence="4">Yip1 domain-containing protein</fullName>
    </recommendedName>
</protein>
<evidence type="ECO:0000313" key="3">
    <source>
        <dbReference type="Proteomes" id="UP001597187"/>
    </source>
</evidence>
<feature type="transmembrane region" description="Helical" evidence="1">
    <location>
        <begin position="174"/>
        <end position="192"/>
    </location>
</feature>
<evidence type="ECO:0000313" key="2">
    <source>
        <dbReference type="EMBL" id="MFD1514879.1"/>
    </source>
</evidence>
<dbReference type="Proteomes" id="UP001597187">
    <property type="component" value="Unassembled WGS sequence"/>
</dbReference>
<feature type="non-terminal residue" evidence="2">
    <location>
        <position position="1"/>
    </location>
</feature>
<gene>
    <name evidence="2" type="ORF">ACFSBT_16485</name>
</gene>
<comment type="caution">
    <text evidence="2">The sequence shown here is derived from an EMBL/GenBank/DDBJ whole genome shotgun (WGS) entry which is preliminary data.</text>
</comment>
<feature type="transmembrane region" description="Helical" evidence="1">
    <location>
        <begin position="86"/>
        <end position="107"/>
    </location>
</feature>
<name>A0ABD6AYM9_9EURY</name>
<accession>A0ABD6AYM9</accession>
<proteinExistence type="predicted"/>
<evidence type="ECO:0008006" key="4">
    <source>
        <dbReference type="Google" id="ProtNLM"/>
    </source>
</evidence>
<keyword evidence="1" id="KW-0472">Membrane</keyword>
<organism evidence="2 3">
    <name type="scientific">Halomarina rubra</name>
    <dbReference type="NCBI Taxonomy" id="2071873"/>
    <lineage>
        <taxon>Archaea</taxon>
        <taxon>Methanobacteriati</taxon>
        <taxon>Methanobacteriota</taxon>
        <taxon>Stenosarchaea group</taxon>
        <taxon>Halobacteria</taxon>
        <taxon>Halobacteriales</taxon>
        <taxon>Natronomonadaceae</taxon>
        <taxon>Halomarina</taxon>
    </lineage>
</organism>
<reference evidence="2 3" key="1">
    <citation type="journal article" date="2019" name="Int. J. Syst. Evol. Microbiol.">
        <title>The Global Catalogue of Microorganisms (GCM) 10K type strain sequencing project: providing services to taxonomists for standard genome sequencing and annotation.</title>
        <authorList>
            <consortium name="The Broad Institute Genomics Platform"/>
            <consortium name="The Broad Institute Genome Sequencing Center for Infectious Disease"/>
            <person name="Wu L."/>
            <person name="Ma J."/>
        </authorList>
    </citation>
    <scope>NUCLEOTIDE SEQUENCE [LARGE SCALE GENOMIC DNA]</scope>
    <source>
        <strain evidence="2 3">CGMCC 1.12563</strain>
    </source>
</reference>
<keyword evidence="1" id="KW-0812">Transmembrane</keyword>
<sequence length="201" mass="21358">LLDGVDDVAFVVALVWTTTFDGLVSTPVWADFAGPIVAAGVSPLAVYLGALLAGFGLFFGVYRLAARFARRTAGSYVATAELDRRFAVALLPIAAGYHLAHFLGYFLTLSPALVAVLGSPLSPPSNLVVAVLPGWFGGVQLACVVVGHLVGVWVAHGVAFETFTGRLQPLRSQYPYVVVMVAYTTTSLWLLMQPYDAPPFL</sequence>
<feature type="transmembrane region" description="Helical" evidence="1">
    <location>
        <begin position="44"/>
        <end position="65"/>
    </location>
</feature>
<keyword evidence="1" id="KW-1133">Transmembrane helix</keyword>